<name>A0A0R2B9Q4_9LACO</name>
<dbReference type="AlphaFoldDB" id="A0A0R2B9Q4"/>
<proteinExistence type="predicted"/>
<organism evidence="1 2">
    <name type="scientific">Lacticaseibacillus brantae DSM 23927</name>
    <dbReference type="NCBI Taxonomy" id="1423727"/>
    <lineage>
        <taxon>Bacteria</taxon>
        <taxon>Bacillati</taxon>
        <taxon>Bacillota</taxon>
        <taxon>Bacilli</taxon>
        <taxon>Lactobacillales</taxon>
        <taxon>Lactobacillaceae</taxon>
        <taxon>Lacticaseibacillus</taxon>
    </lineage>
</organism>
<evidence type="ECO:0000313" key="1">
    <source>
        <dbReference type="EMBL" id="KRM72412.1"/>
    </source>
</evidence>
<comment type="caution">
    <text evidence="1">The sequence shown here is derived from an EMBL/GenBank/DDBJ whole genome shotgun (WGS) entry which is preliminary data.</text>
</comment>
<accession>A0A0R2B9Q4</accession>
<dbReference type="EMBL" id="AYZQ01000001">
    <property type="protein sequence ID" value="KRM72412.1"/>
    <property type="molecule type" value="Genomic_DNA"/>
</dbReference>
<evidence type="ECO:0000313" key="2">
    <source>
        <dbReference type="Proteomes" id="UP000051672"/>
    </source>
</evidence>
<protein>
    <submittedName>
        <fullName evidence="1">Uncharacterized protein</fullName>
    </submittedName>
</protein>
<keyword evidence="2" id="KW-1185">Reference proteome</keyword>
<dbReference type="Proteomes" id="UP000051672">
    <property type="component" value="Unassembled WGS sequence"/>
</dbReference>
<gene>
    <name evidence="1" type="ORF">FC34_GL000115</name>
</gene>
<reference evidence="1 2" key="1">
    <citation type="journal article" date="2015" name="Genome Announc.">
        <title>Expanding the biotechnology potential of lactobacilli through comparative genomics of 213 strains and associated genera.</title>
        <authorList>
            <person name="Sun Z."/>
            <person name="Harris H.M."/>
            <person name="McCann A."/>
            <person name="Guo C."/>
            <person name="Argimon S."/>
            <person name="Zhang W."/>
            <person name="Yang X."/>
            <person name="Jeffery I.B."/>
            <person name="Cooney J.C."/>
            <person name="Kagawa T.F."/>
            <person name="Liu W."/>
            <person name="Song Y."/>
            <person name="Salvetti E."/>
            <person name="Wrobel A."/>
            <person name="Rasinkangas P."/>
            <person name="Parkhill J."/>
            <person name="Rea M.C."/>
            <person name="O'Sullivan O."/>
            <person name="Ritari J."/>
            <person name="Douillard F.P."/>
            <person name="Paul Ross R."/>
            <person name="Yang R."/>
            <person name="Briner A.E."/>
            <person name="Felis G.E."/>
            <person name="de Vos W.M."/>
            <person name="Barrangou R."/>
            <person name="Klaenhammer T.R."/>
            <person name="Caufield P.W."/>
            <person name="Cui Y."/>
            <person name="Zhang H."/>
            <person name="O'Toole P.W."/>
        </authorList>
    </citation>
    <scope>NUCLEOTIDE SEQUENCE [LARGE SCALE GENOMIC DNA]</scope>
    <source>
        <strain evidence="1 2">DSM 23927</strain>
    </source>
</reference>
<sequence length="63" mass="7274">MHLQASGLIYVYHALQALVAGDRYQPYAGLKHSHLRGQVETPILDLILDWQYRGHRLFQNTLS</sequence>